<dbReference type="Proteomes" id="UP001595735">
    <property type="component" value="Unassembled WGS sequence"/>
</dbReference>
<reference evidence="3" key="1">
    <citation type="journal article" date="2019" name="Int. J. Syst. Evol. Microbiol.">
        <title>The Global Catalogue of Microorganisms (GCM) 10K type strain sequencing project: providing services to taxonomists for standard genome sequencing and annotation.</title>
        <authorList>
            <consortium name="The Broad Institute Genomics Platform"/>
            <consortium name="The Broad Institute Genome Sequencing Center for Infectious Disease"/>
            <person name="Wu L."/>
            <person name="Ma J."/>
        </authorList>
    </citation>
    <scope>NUCLEOTIDE SEQUENCE [LARGE SCALE GENOMIC DNA]</scope>
    <source>
        <strain evidence="3">CECT 7798</strain>
    </source>
</reference>
<accession>A0ABV7Y2I2</accession>
<protein>
    <submittedName>
        <fullName evidence="2">Uncharacterized protein</fullName>
    </submittedName>
</protein>
<feature type="transmembrane region" description="Helical" evidence="1">
    <location>
        <begin position="156"/>
        <end position="178"/>
    </location>
</feature>
<name>A0ABV7Y2I2_9FLAO</name>
<evidence type="ECO:0000313" key="2">
    <source>
        <dbReference type="EMBL" id="MFC3758967.1"/>
    </source>
</evidence>
<dbReference type="EMBL" id="JBHRYO010000002">
    <property type="protein sequence ID" value="MFC3758967.1"/>
    <property type="molecule type" value="Genomic_DNA"/>
</dbReference>
<dbReference type="RefSeq" id="WP_290301050.1">
    <property type="nucleotide sequence ID" value="NZ_JAUFQR010000001.1"/>
</dbReference>
<keyword evidence="1" id="KW-1133">Transmembrane helix</keyword>
<comment type="caution">
    <text evidence="2">The sequence shown here is derived from an EMBL/GenBank/DDBJ whole genome shotgun (WGS) entry which is preliminary data.</text>
</comment>
<proteinExistence type="predicted"/>
<feature type="transmembrane region" description="Helical" evidence="1">
    <location>
        <begin position="21"/>
        <end position="40"/>
    </location>
</feature>
<sequence length="179" mass="21110">MERTWNRVHYFIYKFEVKATYLFRYILNFIFSPITKIKFLKKGLERRGSSFKDIDDVALDLSNNPSYGKSIAFAGVHIGGLIILIEYGLFNVLQIILGKSLIQFVWEPGNSYKWIFIIGMLAMPWFINEKLLFKNGKYLKYFDEFDKESKEVKRKWAWISFSIILGIVIFFILSFVLLG</sequence>
<keyword evidence="1" id="KW-0812">Transmembrane</keyword>
<feature type="transmembrane region" description="Helical" evidence="1">
    <location>
        <begin position="71"/>
        <end position="90"/>
    </location>
</feature>
<keyword evidence="1" id="KW-0472">Membrane</keyword>
<feature type="transmembrane region" description="Helical" evidence="1">
    <location>
        <begin position="111"/>
        <end position="127"/>
    </location>
</feature>
<evidence type="ECO:0000256" key="1">
    <source>
        <dbReference type="SAM" id="Phobius"/>
    </source>
</evidence>
<gene>
    <name evidence="2" type="ORF">ACFONJ_23610</name>
</gene>
<evidence type="ECO:0000313" key="3">
    <source>
        <dbReference type="Proteomes" id="UP001595735"/>
    </source>
</evidence>
<keyword evidence="3" id="KW-1185">Reference proteome</keyword>
<organism evidence="2 3">
    <name type="scientific">Chryseobacterium tructae</name>
    <dbReference type="NCBI Taxonomy" id="1037380"/>
    <lineage>
        <taxon>Bacteria</taxon>
        <taxon>Pseudomonadati</taxon>
        <taxon>Bacteroidota</taxon>
        <taxon>Flavobacteriia</taxon>
        <taxon>Flavobacteriales</taxon>
        <taxon>Weeksellaceae</taxon>
        <taxon>Chryseobacterium group</taxon>
        <taxon>Chryseobacterium</taxon>
    </lineage>
</organism>